<evidence type="ECO:0000256" key="2">
    <source>
        <dbReference type="ARBA" id="ARBA00023012"/>
    </source>
</evidence>
<gene>
    <name evidence="10" type="ORF">WJU22_21785</name>
</gene>
<dbReference type="InterPro" id="IPR036388">
    <property type="entry name" value="WH-like_DNA-bd_sf"/>
</dbReference>
<feature type="DNA-binding region" description="OmpR/PhoB-type" evidence="7">
    <location>
        <begin position="122"/>
        <end position="222"/>
    </location>
</feature>
<keyword evidence="1 6" id="KW-0597">Phosphoprotein</keyword>
<keyword evidence="5" id="KW-0804">Transcription</keyword>
<proteinExistence type="predicted"/>
<evidence type="ECO:0000256" key="4">
    <source>
        <dbReference type="ARBA" id="ARBA00023125"/>
    </source>
</evidence>
<dbReference type="PANTHER" id="PTHR48111">
    <property type="entry name" value="REGULATOR OF RPOS"/>
    <property type="match status" value="1"/>
</dbReference>
<name>A0ABZ2YZU2_9BACT</name>
<dbReference type="InterPro" id="IPR011006">
    <property type="entry name" value="CheY-like_superfamily"/>
</dbReference>
<dbReference type="SMART" id="SM00448">
    <property type="entry name" value="REC"/>
    <property type="match status" value="1"/>
</dbReference>
<dbReference type="EMBL" id="CP150096">
    <property type="protein sequence ID" value="WZN45534.1"/>
    <property type="molecule type" value="Genomic_DNA"/>
</dbReference>
<dbReference type="Pfam" id="PF00072">
    <property type="entry name" value="Response_reg"/>
    <property type="match status" value="1"/>
</dbReference>
<feature type="domain" description="Response regulatory" evidence="8">
    <location>
        <begin position="2"/>
        <end position="114"/>
    </location>
</feature>
<reference evidence="10 11" key="1">
    <citation type="submission" date="2024-03" db="EMBL/GenBank/DDBJ databases">
        <title>Chitinophaga caseinilytica sp. nov., a casein hydrolysing bacterium isolated from forest soil.</title>
        <authorList>
            <person name="Lee D.S."/>
            <person name="Han D.M."/>
            <person name="Baek J.H."/>
            <person name="Choi D.G."/>
            <person name="Jeon J.H."/>
            <person name="Jeon C.O."/>
        </authorList>
    </citation>
    <scope>NUCLEOTIDE SEQUENCE [LARGE SCALE GENOMIC DNA]</scope>
    <source>
        <strain evidence="10 11">KACC 19118</strain>
    </source>
</reference>
<evidence type="ECO:0000256" key="5">
    <source>
        <dbReference type="ARBA" id="ARBA00023163"/>
    </source>
</evidence>
<dbReference type="PANTHER" id="PTHR48111:SF22">
    <property type="entry name" value="REGULATOR OF RPOS"/>
    <property type="match status" value="1"/>
</dbReference>
<evidence type="ECO:0000256" key="7">
    <source>
        <dbReference type="PROSITE-ProRule" id="PRU01091"/>
    </source>
</evidence>
<feature type="modified residue" description="4-aspartylphosphate" evidence="6">
    <location>
        <position position="49"/>
    </location>
</feature>
<dbReference type="SMART" id="SM00862">
    <property type="entry name" value="Trans_reg_C"/>
    <property type="match status" value="1"/>
</dbReference>
<evidence type="ECO:0000256" key="6">
    <source>
        <dbReference type="PROSITE-ProRule" id="PRU00169"/>
    </source>
</evidence>
<dbReference type="Proteomes" id="UP001449657">
    <property type="component" value="Chromosome"/>
</dbReference>
<keyword evidence="3" id="KW-0805">Transcription regulation</keyword>
<evidence type="ECO:0000259" key="8">
    <source>
        <dbReference type="PROSITE" id="PS50110"/>
    </source>
</evidence>
<organism evidence="10 11">
    <name type="scientific">Chitinophaga caseinilytica</name>
    <dbReference type="NCBI Taxonomy" id="2267521"/>
    <lineage>
        <taxon>Bacteria</taxon>
        <taxon>Pseudomonadati</taxon>
        <taxon>Bacteroidota</taxon>
        <taxon>Chitinophagia</taxon>
        <taxon>Chitinophagales</taxon>
        <taxon>Chitinophagaceae</taxon>
        <taxon>Chitinophaga</taxon>
    </lineage>
</organism>
<feature type="domain" description="OmpR/PhoB-type" evidence="9">
    <location>
        <begin position="122"/>
        <end position="222"/>
    </location>
</feature>
<dbReference type="Gene3D" id="1.10.10.10">
    <property type="entry name" value="Winged helix-like DNA-binding domain superfamily/Winged helix DNA-binding domain"/>
    <property type="match status" value="1"/>
</dbReference>
<dbReference type="Gene3D" id="6.10.250.690">
    <property type="match status" value="1"/>
</dbReference>
<dbReference type="Gene3D" id="3.40.50.2300">
    <property type="match status" value="1"/>
</dbReference>
<keyword evidence="4 7" id="KW-0238">DNA-binding</keyword>
<keyword evidence="2" id="KW-0902">Two-component regulatory system</keyword>
<protein>
    <submittedName>
        <fullName evidence="10">Response regulator transcription factor</fullName>
    </submittedName>
</protein>
<evidence type="ECO:0000256" key="1">
    <source>
        <dbReference type="ARBA" id="ARBA00022553"/>
    </source>
</evidence>
<dbReference type="SUPFAM" id="SSF46894">
    <property type="entry name" value="C-terminal effector domain of the bipartite response regulators"/>
    <property type="match status" value="1"/>
</dbReference>
<evidence type="ECO:0000313" key="11">
    <source>
        <dbReference type="Proteomes" id="UP001449657"/>
    </source>
</evidence>
<dbReference type="SUPFAM" id="SSF52172">
    <property type="entry name" value="CheY-like"/>
    <property type="match status" value="1"/>
</dbReference>
<evidence type="ECO:0000259" key="9">
    <source>
        <dbReference type="PROSITE" id="PS51755"/>
    </source>
</evidence>
<dbReference type="RefSeq" id="WP_341840286.1">
    <property type="nucleotide sequence ID" value="NZ_CP149792.1"/>
</dbReference>
<dbReference type="InterPro" id="IPR039420">
    <property type="entry name" value="WalR-like"/>
</dbReference>
<dbReference type="PROSITE" id="PS51755">
    <property type="entry name" value="OMPR_PHOB"/>
    <property type="match status" value="1"/>
</dbReference>
<dbReference type="InterPro" id="IPR001789">
    <property type="entry name" value="Sig_transdc_resp-reg_receiver"/>
</dbReference>
<evidence type="ECO:0000256" key="3">
    <source>
        <dbReference type="ARBA" id="ARBA00023015"/>
    </source>
</evidence>
<dbReference type="Pfam" id="PF00486">
    <property type="entry name" value="Trans_reg_C"/>
    <property type="match status" value="1"/>
</dbReference>
<evidence type="ECO:0000313" key="10">
    <source>
        <dbReference type="EMBL" id="WZN45534.1"/>
    </source>
</evidence>
<accession>A0ABZ2YZU2</accession>
<dbReference type="CDD" id="cd00383">
    <property type="entry name" value="trans_reg_C"/>
    <property type="match status" value="1"/>
</dbReference>
<dbReference type="InterPro" id="IPR016032">
    <property type="entry name" value="Sig_transdc_resp-reg_C-effctor"/>
</dbReference>
<dbReference type="InterPro" id="IPR001867">
    <property type="entry name" value="OmpR/PhoB-type_DNA-bd"/>
</dbReference>
<sequence>MKLLVIEDEAELAASITGYLTDYTCETAATFTQALEKIDMYTYDCILLDLTLPGGDGLRLLDMLKKEKRNDGIIIISARNAMEDKITGLTNGADDYIAKPFHLPELAARVYSVIRRKQFSSANVVEQHEVKIDLLSKKVFVEGNEVPLTKKELDLLLYFIGNKNKVISKGALAEHLSGDMADMLDSHAFVYAHIKNLKRKLTEAGYGNYLKNVYGTGYKWEV</sequence>
<dbReference type="PROSITE" id="PS50110">
    <property type="entry name" value="RESPONSE_REGULATORY"/>
    <property type="match status" value="1"/>
</dbReference>
<keyword evidence="11" id="KW-1185">Reference proteome</keyword>